<dbReference type="PANTHER" id="PTHR10491">
    <property type="entry name" value="DTDP-4-DEHYDRORHAMNOSE REDUCTASE"/>
    <property type="match status" value="1"/>
</dbReference>
<dbReference type="Gene3D" id="3.40.50.720">
    <property type="entry name" value="NAD(P)-binding Rossmann-like Domain"/>
    <property type="match status" value="1"/>
</dbReference>
<dbReference type="CDD" id="cd05254">
    <property type="entry name" value="dTDP_HR_like_SDR_e"/>
    <property type="match status" value="1"/>
</dbReference>
<keyword evidence="6" id="KW-0560">Oxidoreductase</keyword>
<protein>
    <recommendedName>
        <fullName evidence="4 6">dTDP-4-dehydrorhamnose reductase</fullName>
        <ecNumber evidence="3 6">1.1.1.133</ecNumber>
    </recommendedName>
</protein>
<reference evidence="8 11" key="3">
    <citation type="submission" date="2023-07" db="EMBL/GenBank/DDBJ databases">
        <title>Genome content predicts the carbon catabolic preferences of heterotrophic bacteria.</title>
        <authorList>
            <person name="Gralka M."/>
        </authorList>
    </citation>
    <scope>NUCLEOTIDE SEQUENCE [LARGE SCALE GENOMIC DNA]</scope>
    <source>
        <strain evidence="8 11">4G03</strain>
    </source>
</reference>
<dbReference type="RefSeq" id="WP_099214066.1">
    <property type="nucleotide sequence ID" value="NZ_JAUYVU010000004.1"/>
</dbReference>
<dbReference type="Proteomes" id="UP001242342">
    <property type="component" value="Unassembled WGS sequence"/>
</dbReference>
<gene>
    <name evidence="9" type="ORF">CSC81_01755</name>
    <name evidence="8" type="ORF">Q8W23_07065</name>
</gene>
<comment type="similarity">
    <text evidence="2 6">Belongs to the dTDP-4-dehydrorhamnose reductase family.</text>
</comment>
<dbReference type="EMBL" id="PDUU01000002">
    <property type="protein sequence ID" value="PHN98935.1"/>
    <property type="molecule type" value="Genomic_DNA"/>
</dbReference>
<dbReference type="InterPro" id="IPR005913">
    <property type="entry name" value="dTDP_dehydrorham_reduct"/>
</dbReference>
<feature type="domain" description="RmlD-like substrate binding" evidence="7">
    <location>
        <begin position="3"/>
        <end position="297"/>
    </location>
</feature>
<dbReference type="GO" id="GO:0005829">
    <property type="term" value="C:cytosol"/>
    <property type="evidence" value="ECO:0007669"/>
    <property type="project" value="TreeGrafter"/>
</dbReference>
<dbReference type="EMBL" id="JAUYVU010000004">
    <property type="protein sequence ID" value="MDP2541236.1"/>
    <property type="molecule type" value="Genomic_DNA"/>
</dbReference>
<evidence type="ECO:0000256" key="3">
    <source>
        <dbReference type="ARBA" id="ARBA00012929"/>
    </source>
</evidence>
<evidence type="ECO:0000256" key="2">
    <source>
        <dbReference type="ARBA" id="ARBA00010944"/>
    </source>
</evidence>
<reference evidence="9 10" key="1">
    <citation type="journal article" date="2016" name="Nat. Commun.">
        <title>Microbial interactions lead to rapid micro-scale successions on model marine particles.</title>
        <authorList>
            <person name="Datta M.S."/>
            <person name="Sliwerska E."/>
            <person name="Gore J."/>
            <person name="Polz M.F."/>
            <person name="Cordero O.X."/>
        </authorList>
    </citation>
    <scope>NUCLEOTIDE SEQUENCE [LARGE SCALE GENOMIC DNA]</scope>
    <source>
        <strain evidence="9 10">4G03</strain>
    </source>
</reference>
<dbReference type="AlphaFoldDB" id="A0A2G1BZA3"/>
<dbReference type="PANTHER" id="PTHR10491:SF4">
    <property type="entry name" value="METHIONINE ADENOSYLTRANSFERASE 2 SUBUNIT BETA"/>
    <property type="match status" value="1"/>
</dbReference>
<dbReference type="InterPro" id="IPR036291">
    <property type="entry name" value="NAD(P)-bd_dom_sf"/>
</dbReference>
<dbReference type="SUPFAM" id="SSF51735">
    <property type="entry name" value="NAD(P)-binding Rossmann-fold domains"/>
    <property type="match status" value="1"/>
</dbReference>
<comment type="catalytic activity">
    <reaction evidence="5">
        <text>dTDP-beta-L-rhamnose + NADP(+) = dTDP-4-dehydro-beta-L-rhamnose + NADPH + H(+)</text>
        <dbReference type="Rhea" id="RHEA:21796"/>
        <dbReference type="ChEBI" id="CHEBI:15378"/>
        <dbReference type="ChEBI" id="CHEBI:57510"/>
        <dbReference type="ChEBI" id="CHEBI:57783"/>
        <dbReference type="ChEBI" id="CHEBI:58349"/>
        <dbReference type="ChEBI" id="CHEBI:62830"/>
        <dbReference type="EC" id="1.1.1.133"/>
    </reaction>
</comment>
<dbReference type="GO" id="GO:0008831">
    <property type="term" value="F:dTDP-4-dehydrorhamnose reductase activity"/>
    <property type="evidence" value="ECO:0007669"/>
    <property type="project" value="UniProtKB-EC"/>
</dbReference>
<keyword evidence="11" id="KW-1185">Reference proteome</keyword>
<evidence type="ECO:0000313" key="8">
    <source>
        <dbReference type="EMBL" id="MDP2541236.1"/>
    </source>
</evidence>
<reference evidence="9" key="2">
    <citation type="submission" date="2017-10" db="EMBL/GenBank/DDBJ databases">
        <authorList>
            <person name="Enke T.N."/>
            <person name="Cordero O.X."/>
        </authorList>
    </citation>
    <scope>NUCLEOTIDE SEQUENCE</scope>
    <source>
        <strain evidence="9">4G03</strain>
    </source>
</reference>
<dbReference type="UniPathway" id="UPA00124"/>
<evidence type="ECO:0000256" key="1">
    <source>
        <dbReference type="ARBA" id="ARBA00004781"/>
    </source>
</evidence>
<comment type="function">
    <text evidence="6">Catalyzes the reduction of dTDP-6-deoxy-L-lyxo-4-hexulose to yield dTDP-L-rhamnose.</text>
</comment>
<keyword evidence="6" id="KW-0521">NADP</keyword>
<comment type="caution">
    <text evidence="9">The sequence shown here is derived from an EMBL/GenBank/DDBJ whole genome shotgun (WGS) entry which is preliminary data.</text>
</comment>
<evidence type="ECO:0000313" key="11">
    <source>
        <dbReference type="Proteomes" id="UP001242342"/>
    </source>
</evidence>
<evidence type="ECO:0000313" key="10">
    <source>
        <dbReference type="Proteomes" id="UP000222163"/>
    </source>
</evidence>
<evidence type="ECO:0000256" key="5">
    <source>
        <dbReference type="ARBA" id="ARBA00048200"/>
    </source>
</evidence>
<comment type="pathway">
    <text evidence="1 6">Carbohydrate biosynthesis; dTDP-L-rhamnose biosynthesis.</text>
</comment>
<proteinExistence type="inferred from homology"/>
<name>A0A2G1BZA3_9FLAO</name>
<dbReference type="Proteomes" id="UP000222163">
    <property type="component" value="Unassembled WGS sequence"/>
</dbReference>
<organism evidence="9 10">
    <name type="scientific">Tenacibaculum discolor</name>
    <dbReference type="NCBI Taxonomy" id="361581"/>
    <lineage>
        <taxon>Bacteria</taxon>
        <taxon>Pseudomonadati</taxon>
        <taxon>Bacteroidota</taxon>
        <taxon>Flavobacteriia</taxon>
        <taxon>Flavobacteriales</taxon>
        <taxon>Flavobacteriaceae</taxon>
        <taxon>Tenacibaculum</taxon>
    </lineage>
</organism>
<evidence type="ECO:0000256" key="4">
    <source>
        <dbReference type="ARBA" id="ARBA00017099"/>
    </source>
</evidence>
<accession>A0A2G1BZA3</accession>
<evidence type="ECO:0000313" key="9">
    <source>
        <dbReference type="EMBL" id="PHN98935.1"/>
    </source>
</evidence>
<dbReference type="InterPro" id="IPR029903">
    <property type="entry name" value="RmlD-like-bd"/>
</dbReference>
<dbReference type="GO" id="GO:0019305">
    <property type="term" value="P:dTDP-rhamnose biosynthetic process"/>
    <property type="evidence" value="ECO:0007669"/>
    <property type="project" value="UniProtKB-UniPathway"/>
</dbReference>
<dbReference type="Pfam" id="PF04321">
    <property type="entry name" value="RmlD_sub_bind"/>
    <property type="match status" value="1"/>
</dbReference>
<evidence type="ECO:0000256" key="6">
    <source>
        <dbReference type="RuleBase" id="RU364082"/>
    </source>
</evidence>
<evidence type="ECO:0000259" key="7">
    <source>
        <dbReference type="Pfam" id="PF04321"/>
    </source>
</evidence>
<dbReference type="EC" id="1.1.1.133" evidence="3 6"/>
<sequence length="299" mass="34001">MKKVVVTGSNGLLGQTLVNLLLEEKEKYQVIGFSRGENRSGRSDFEYISIDITNEDLIYRKLFEYKPDVIVNTAAMTNVDACETNQEACDELNIGVVQYLKNYAEENNSHLIHISTDFIFDGKNGPYKETDVPNPLSHYGISKLKSEEVLTKSTIDYTILRTILVYGKVYDMSRSNIVLWVKKMLEEGKKITIVNDQFRMPTYVEDLALACKLSIDKRALGVFNVSSNTLLSIYEIAQQIAEVFKLNKSLIKPITTATLSQRAKRPAITGFDLTRTKKYLGLNPKSFHEDLQKFKEKLT</sequence>